<feature type="compositionally biased region" description="Polar residues" evidence="4">
    <location>
        <begin position="548"/>
        <end position="566"/>
    </location>
</feature>
<dbReference type="InterPro" id="IPR045188">
    <property type="entry name" value="Boi1/Boi2-like"/>
</dbReference>
<feature type="region of interest" description="Disordered" evidence="4">
    <location>
        <begin position="302"/>
        <end position="413"/>
    </location>
</feature>
<dbReference type="SUPFAM" id="SSF50044">
    <property type="entry name" value="SH3-domain"/>
    <property type="match status" value="1"/>
</dbReference>
<feature type="compositionally biased region" description="Pro residues" evidence="4">
    <location>
        <begin position="438"/>
        <end position="452"/>
    </location>
</feature>
<feature type="compositionally biased region" description="Polar residues" evidence="4">
    <location>
        <begin position="628"/>
        <end position="639"/>
    </location>
</feature>
<keyword evidence="9" id="KW-1185">Reference proteome</keyword>
<dbReference type="AlphaFoldDB" id="G8BZ78"/>
<dbReference type="PROSITE" id="PS50003">
    <property type="entry name" value="PH_DOMAIN"/>
    <property type="match status" value="1"/>
</dbReference>
<evidence type="ECO:0000256" key="1">
    <source>
        <dbReference type="ARBA" id="ARBA00022443"/>
    </source>
</evidence>
<keyword evidence="1 3" id="KW-0728">SH3 domain</keyword>
<sequence length="1011" mass="111869">MDIREKNILLCCCGGQSGKRYIARHHLGTATVVMSYRKISGLSTGSAAVPGSTRNVTPGPIKSVEATNNKGARSLPIYIAINEYSKRMEDELDFRPGDKIQVLLDDEEYNDGWYFGRNLRTQEEGLYPAVFTQEIKMERKYPLTRAKSFKRSVSNDSISQQQQQQQQGANNSIMEDIDTALNDMSGDSSLGGVDESAQQQVEVSMITTTTALDTSSADNVGSGNLTPTHARDWSPSQVAAYFRSAGFSQDTAEKFEQHKISGPILLELELSYLKELDIDSFGVRFEVFKEIENIKNAMGASPEQVLQPVQSQQRTSDMYYQTSRTSSNSGQLMPPANFDTLSYAKDGLPTIERPSSARHVRNPSKSLDDLPSSNPSPGTESQNSGSNIRHSKIQRPMSTIVNSESTTFTKKDELPLPKSVSEVLSNNNSFASPRRAPKPPSYPSPVQPPKSPAPYGSRGDSGFQRRTSSKMIEEEYVEGDESYEKDDTFTAIMEKMTNLTGGSEEEEYSDLVDNEENIKSESSSIYTEAVGHLPQSTTQRGKADKRQSFIQSPNKAMFTNNAQKSSPGGKDSKEVSNFTSKILGASSPLRPPNRNNDYSSSPSGKNSKRRSLSAQDITVLDNNELEDSNNPKQRSVSEATKNKTMKKMPPNKLKSQTTAFTEGLRTIRVQDAMKDADCSGWMNKKGSGTVGVWKTRFFTLHGTRLSYFGNTTDSRERGLIDITGHRVVPAREDDKLVSLYAASTGKGRYCFKLIPPQPGSKKGLTFTQPKVHYFAVDNKEEMRTWMTHLIKTTIDIDTSVPVVSSYTTPTVSLNKAQEMLTEAREVNRIREEQTSMENDESRLLWDQQNADTSNTAHNIIISTSDNGSPSYIGSPVEKKPAGTTNSMSTPMLNKFNSRSMQGTEENDTKSSLSNTSSNNNNRTTVSSSMGFSSPYLLASGMSTPNIVRSNSLRAKEKITNISTSDIQEDKQDGYFNSEESNKFLSEINFNSASPLILHLLPLLPFKIIEFL</sequence>
<feature type="compositionally biased region" description="Acidic residues" evidence="4">
    <location>
        <begin position="474"/>
        <end position="484"/>
    </location>
</feature>
<dbReference type="Pfam" id="PF00018">
    <property type="entry name" value="SH3_1"/>
    <property type="match status" value="1"/>
</dbReference>
<dbReference type="GO" id="GO:0005769">
    <property type="term" value="C:early endosome"/>
    <property type="evidence" value="ECO:0007669"/>
    <property type="project" value="TreeGrafter"/>
</dbReference>
<evidence type="ECO:0000256" key="3">
    <source>
        <dbReference type="PROSITE-ProRule" id="PRU00192"/>
    </source>
</evidence>
<feature type="compositionally biased region" description="Acidic residues" evidence="4">
    <location>
        <begin position="503"/>
        <end position="515"/>
    </location>
</feature>
<dbReference type="SMART" id="SM00326">
    <property type="entry name" value="SH3"/>
    <property type="match status" value="1"/>
</dbReference>
<dbReference type="CDD" id="cd11886">
    <property type="entry name" value="SH3_BOI"/>
    <property type="match status" value="1"/>
</dbReference>
<evidence type="ECO:0000259" key="7">
    <source>
        <dbReference type="PROSITE" id="PS50105"/>
    </source>
</evidence>
<dbReference type="SUPFAM" id="SSF50729">
    <property type="entry name" value="PH domain-like"/>
    <property type="match status" value="1"/>
</dbReference>
<dbReference type="GO" id="GO:0005829">
    <property type="term" value="C:cytosol"/>
    <property type="evidence" value="ECO:0007669"/>
    <property type="project" value="GOC"/>
</dbReference>
<dbReference type="Pfam" id="PF07647">
    <property type="entry name" value="SAM_2"/>
    <property type="match status" value="1"/>
</dbReference>
<dbReference type="GO" id="GO:0055037">
    <property type="term" value="C:recycling endosome"/>
    <property type="evidence" value="ECO:0007669"/>
    <property type="project" value="TreeGrafter"/>
</dbReference>
<protein>
    <recommendedName>
        <fullName evidence="10">Protein BOI2</fullName>
    </recommendedName>
</protein>
<evidence type="ECO:0000259" key="5">
    <source>
        <dbReference type="PROSITE" id="PS50002"/>
    </source>
</evidence>
<feature type="compositionally biased region" description="Polar residues" evidence="4">
    <location>
        <begin position="378"/>
        <end position="388"/>
    </location>
</feature>
<dbReference type="GO" id="GO:0007118">
    <property type="term" value="P:budding cell apical bud growth"/>
    <property type="evidence" value="ECO:0007669"/>
    <property type="project" value="EnsemblFungi"/>
</dbReference>
<gene>
    <name evidence="8" type="primary">TPHA0K00720</name>
    <name evidence="8" type="ordered locus">TPHA_0K00720</name>
</gene>
<dbReference type="InterPro" id="IPR013761">
    <property type="entry name" value="SAM/pointed_sf"/>
</dbReference>
<dbReference type="HOGENOM" id="CLU_003845_0_0_1"/>
<organism evidence="8 9">
    <name type="scientific">Tetrapisispora phaffii (strain ATCC 24235 / CBS 4417 / NBRC 1672 / NRRL Y-8282 / UCD 70-5)</name>
    <name type="common">Yeast</name>
    <name type="synonym">Fabospora phaffii</name>
    <dbReference type="NCBI Taxonomy" id="1071381"/>
    <lineage>
        <taxon>Eukaryota</taxon>
        <taxon>Fungi</taxon>
        <taxon>Dikarya</taxon>
        <taxon>Ascomycota</taxon>
        <taxon>Saccharomycotina</taxon>
        <taxon>Saccharomycetes</taxon>
        <taxon>Saccharomycetales</taxon>
        <taxon>Saccharomycetaceae</taxon>
        <taxon>Tetrapisispora</taxon>
    </lineage>
</organism>
<evidence type="ECO:0000313" key="8">
    <source>
        <dbReference type="EMBL" id="CCE65206.1"/>
    </source>
</evidence>
<dbReference type="CDD" id="cd09535">
    <property type="entry name" value="SAM_BOI-like_fungal"/>
    <property type="match status" value="1"/>
</dbReference>
<dbReference type="PROSITE" id="PS50105">
    <property type="entry name" value="SAM_DOMAIN"/>
    <property type="match status" value="1"/>
</dbReference>
<dbReference type="KEGG" id="tpf:TPHA_0K00720"/>
<feature type="domain" description="PH" evidence="6">
    <location>
        <begin position="675"/>
        <end position="794"/>
    </location>
</feature>
<proteinExistence type="predicted"/>
<dbReference type="FunFam" id="2.30.30.40:FF:000259">
    <property type="entry name" value="Protein BOI2"/>
    <property type="match status" value="1"/>
</dbReference>
<dbReference type="InterPro" id="IPR011993">
    <property type="entry name" value="PH-like_dom_sf"/>
</dbReference>
<dbReference type="GO" id="GO:0042147">
    <property type="term" value="P:retrograde transport, endosome to Golgi"/>
    <property type="evidence" value="ECO:0007669"/>
    <property type="project" value="TreeGrafter"/>
</dbReference>
<dbReference type="FunFam" id="2.30.29.30:FF:000230">
    <property type="entry name" value="Polarized growth protein (Boi2)"/>
    <property type="match status" value="1"/>
</dbReference>
<dbReference type="EMBL" id="HE612866">
    <property type="protein sequence ID" value="CCE65206.1"/>
    <property type="molecule type" value="Genomic_DNA"/>
</dbReference>
<dbReference type="GO" id="GO:0007032">
    <property type="term" value="P:endosome organization"/>
    <property type="evidence" value="ECO:0007669"/>
    <property type="project" value="TreeGrafter"/>
</dbReference>
<feature type="compositionally biased region" description="Polar residues" evidence="4">
    <location>
        <begin position="307"/>
        <end position="331"/>
    </location>
</feature>
<feature type="compositionally biased region" description="Low complexity" evidence="4">
    <location>
        <begin position="363"/>
        <end position="377"/>
    </location>
</feature>
<dbReference type="InterPro" id="IPR001660">
    <property type="entry name" value="SAM"/>
</dbReference>
<dbReference type="PROSITE" id="PS50002">
    <property type="entry name" value="SH3"/>
    <property type="match status" value="1"/>
</dbReference>
<dbReference type="Gene3D" id="1.10.150.50">
    <property type="entry name" value="Transcription Factor, Ets-1"/>
    <property type="match status" value="1"/>
</dbReference>
<dbReference type="Proteomes" id="UP000005666">
    <property type="component" value="Chromosome 11"/>
</dbReference>
<evidence type="ECO:0000259" key="6">
    <source>
        <dbReference type="PROSITE" id="PS50003"/>
    </source>
</evidence>
<dbReference type="SUPFAM" id="SSF47769">
    <property type="entry name" value="SAM/Pointed domain"/>
    <property type="match status" value="1"/>
</dbReference>
<dbReference type="GO" id="GO:0005543">
    <property type="term" value="F:phospholipid binding"/>
    <property type="evidence" value="ECO:0007669"/>
    <property type="project" value="EnsemblFungi"/>
</dbReference>
<dbReference type="Gene3D" id="2.30.30.40">
    <property type="entry name" value="SH3 Domains"/>
    <property type="match status" value="1"/>
</dbReference>
<dbReference type="SMART" id="SM00233">
    <property type="entry name" value="PH"/>
    <property type="match status" value="1"/>
</dbReference>
<feature type="compositionally biased region" description="Polar residues" evidence="4">
    <location>
        <begin position="882"/>
        <end position="903"/>
    </location>
</feature>
<accession>G8BZ78</accession>
<feature type="compositionally biased region" description="Low complexity" evidence="4">
    <location>
        <begin position="909"/>
        <end position="926"/>
    </location>
</feature>
<dbReference type="PANTHER" id="PTHR22902:SF27">
    <property type="entry name" value="PLECKSTRIN HOMOLOGY DOMAIN-CONTAINING FAMILY A MEMBER 3"/>
    <property type="match status" value="1"/>
</dbReference>
<dbReference type="GO" id="GO:0000920">
    <property type="term" value="P:septum digestion after cytokinesis"/>
    <property type="evidence" value="ECO:0007669"/>
    <property type="project" value="EnsemblFungi"/>
</dbReference>
<dbReference type="RefSeq" id="XP_003687640.1">
    <property type="nucleotide sequence ID" value="XM_003687592.1"/>
</dbReference>
<dbReference type="PANTHER" id="PTHR22902">
    <property type="entry name" value="SESQUIPEDALIAN"/>
    <property type="match status" value="1"/>
</dbReference>
<dbReference type="eggNOG" id="ENOG502QPMX">
    <property type="taxonomic scope" value="Eukaryota"/>
</dbReference>
<dbReference type="Pfam" id="PF00169">
    <property type="entry name" value="PH"/>
    <property type="match status" value="1"/>
</dbReference>
<dbReference type="GO" id="GO:0005935">
    <property type="term" value="C:cellular bud neck"/>
    <property type="evidence" value="ECO:0007669"/>
    <property type="project" value="EnsemblFungi"/>
</dbReference>
<evidence type="ECO:0000256" key="2">
    <source>
        <dbReference type="ARBA" id="ARBA00022553"/>
    </source>
</evidence>
<keyword evidence="2" id="KW-0597">Phosphoprotein</keyword>
<feature type="domain" description="SAM" evidence="7">
    <location>
        <begin position="233"/>
        <end position="297"/>
    </location>
</feature>
<dbReference type="InterPro" id="IPR035551">
    <property type="entry name" value="Boi1/2_SH3"/>
</dbReference>
<feature type="region of interest" description="Disordered" evidence="4">
    <location>
        <begin position="860"/>
        <end position="926"/>
    </location>
</feature>
<evidence type="ECO:0000256" key="4">
    <source>
        <dbReference type="SAM" id="MobiDB-lite"/>
    </source>
</evidence>
<dbReference type="CDD" id="cd13316">
    <property type="entry name" value="PH_Boi"/>
    <property type="match status" value="1"/>
</dbReference>
<dbReference type="SMART" id="SM00454">
    <property type="entry name" value="SAM"/>
    <property type="match status" value="1"/>
</dbReference>
<evidence type="ECO:0000313" key="9">
    <source>
        <dbReference type="Proteomes" id="UP000005666"/>
    </source>
</evidence>
<dbReference type="GO" id="GO:0007015">
    <property type="term" value="P:actin filament organization"/>
    <property type="evidence" value="ECO:0007669"/>
    <property type="project" value="EnsemblFungi"/>
</dbReference>
<dbReference type="OrthoDB" id="73680at2759"/>
<dbReference type="OMA" id="FGDGWWE"/>
<reference evidence="8 9" key="1">
    <citation type="journal article" date="2011" name="Proc. Natl. Acad. Sci. U.S.A.">
        <title>Evolutionary erosion of yeast sex chromosomes by mating-type switching accidents.</title>
        <authorList>
            <person name="Gordon J.L."/>
            <person name="Armisen D."/>
            <person name="Proux-Wera E."/>
            <person name="Oheigeartaigh S.S."/>
            <person name="Byrne K.P."/>
            <person name="Wolfe K.H."/>
        </authorList>
    </citation>
    <scope>NUCLEOTIDE SEQUENCE [LARGE SCALE GENOMIC DNA]</scope>
    <source>
        <strain evidence="9">ATCC 24235 / CBS 4417 / NBRC 1672 / NRRL Y-8282 / UCD 70-5</strain>
    </source>
</reference>
<dbReference type="InterPro" id="IPR001452">
    <property type="entry name" value="SH3_domain"/>
</dbReference>
<dbReference type="GO" id="GO:0005802">
    <property type="term" value="C:trans-Golgi network"/>
    <property type="evidence" value="ECO:0007669"/>
    <property type="project" value="TreeGrafter"/>
</dbReference>
<feature type="domain" description="SH3" evidence="5">
    <location>
        <begin position="73"/>
        <end position="137"/>
    </location>
</feature>
<dbReference type="InterPro" id="IPR036028">
    <property type="entry name" value="SH3-like_dom_sf"/>
</dbReference>
<dbReference type="GO" id="GO:0099500">
    <property type="term" value="P:vesicle fusion to plasma membrane"/>
    <property type="evidence" value="ECO:0007669"/>
    <property type="project" value="EnsemblFungi"/>
</dbReference>
<feature type="compositionally biased region" description="Polar residues" evidence="4">
    <location>
        <begin position="860"/>
        <end position="871"/>
    </location>
</feature>
<evidence type="ECO:0008006" key="10">
    <source>
        <dbReference type="Google" id="ProtNLM"/>
    </source>
</evidence>
<dbReference type="Gene3D" id="2.30.29.30">
    <property type="entry name" value="Pleckstrin-homology domain (PH domain)/Phosphotyrosine-binding domain (PTB)"/>
    <property type="match status" value="1"/>
</dbReference>
<feature type="compositionally biased region" description="Polar residues" evidence="4">
    <location>
        <begin position="396"/>
        <end position="408"/>
    </location>
</feature>
<dbReference type="GeneID" id="11533378"/>
<name>G8BZ78_TETPH</name>
<dbReference type="GO" id="GO:0001881">
    <property type="term" value="P:receptor recycling"/>
    <property type="evidence" value="ECO:0007669"/>
    <property type="project" value="TreeGrafter"/>
</dbReference>
<dbReference type="STRING" id="1071381.G8BZ78"/>
<dbReference type="InterPro" id="IPR001849">
    <property type="entry name" value="PH_domain"/>
</dbReference>
<feature type="region of interest" description="Disordered" evidence="4">
    <location>
        <begin position="425"/>
        <end position="653"/>
    </location>
</feature>
<feature type="compositionally biased region" description="Polar residues" evidence="4">
    <location>
        <begin position="593"/>
        <end position="605"/>
    </location>
</feature>